<gene>
    <name evidence="3" type="ORF">HEQ75_06730</name>
</gene>
<dbReference type="SUPFAM" id="SSF51735">
    <property type="entry name" value="NAD(P)-binding Rossmann-fold domains"/>
    <property type="match status" value="1"/>
</dbReference>
<dbReference type="InterPro" id="IPR036291">
    <property type="entry name" value="NAD(P)-bd_dom_sf"/>
</dbReference>
<evidence type="ECO:0000259" key="2">
    <source>
        <dbReference type="Pfam" id="PF01370"/>
    </source>
</evidence>
<comment type="caution">
    <text evidence="3">The sequence shown here is derived from an EMBL/GenBank/DDBJ whole genome shotgun (WGS) entry which is preliminary data.</text>
</comment>
<keyword evidence="4" id="KW-1185">Reference proteome</keyword>
<feature type="region of interest" description="Disordered" evidence="1">
    <location>
        <begin position="316"/>
        <end position="363"/>
    </location>
</feature>
<dbReference type="PANTHER" id="PTHR43245">
    <property type="entry name" value="BIFUNCTIONAL POLYMYXIN RESISTANCE PROTEIN ARNA"/>
    <property type="match status" value="1"/>
</dbReference>
<protein>
    <submittedName>
        <fullName evidence="3">NAD-dependent epimerase/dehydratase family protein</fullName>
    </submittedName>
</protein>
<sequence>MALLLVTGGCGFIGSHLCAALVARGDEVRVLDDLSTGSRANLAPGASLLVGNVADPATVRAAMQGVDGCFHLAAIASVARCTEAWLETHRINLSATIAVLDAARAGANGPIPVAYASSAAIYGVPELVPLDEDAPARPLSAYGADKLGCELHARVAGVVHGVPSVGLRFFNVYGPRQDPRSPYSGVISIFCERLARAQPIAVHGDGRQTRDFVYVADVVAALLAALPAARAEAPVFNVCTGQPTSLLELVASIGRVCRTPPQVSHQPPRLGDIRHSVGSVLRARQALQLAPPVALDDGLAQVIAWLRAGSPGLADAALPRAKPRPRRLQPKTQPRNTPTTSQEATDRPRMTARDARQDQRRGT</sequence>
<feature type="compositionally biased region" description="Polar residues" evidence="1">
    <location>
        <begin position="331"/>
        <end position="343"/>
    </location>
</feature>
<reference evidence="3 4" key="1">
    <citation type="submission" date="2020-03" db="EMBL/GenBank/DDBJ databases">
        <title>Roseomonas selenitidurans sp. nov. isolated from urban soil.</title>
        <authorList>
            <person name="Liu H."/>
        </authorList>
    </citation>
    <scope>NUCLEOTIDE SEQUENCE [LARGE SCALE GENOMIC DNA]</scope>
    <source>
        <strain evidence="3 4">BU-1</strain>
    </source>
</reference>
<evidence type="ECO:0000313" key="4">
    <source>
        <dbReference type="Proteomes" id="UP000787635"/>
    </source>
</evidence>
<dbReference type="InterPro" id="IPR050177">
    <property type="entry name" value="Lipid_A_modif_metabolic_enz"/>
</dbReference>
<dbReference type="InterPro" id="IPR001509">
    <property type="entry name" value="Epimerase_deHydtase"/>
</dbReference>
<organism evidence="3 4">
    <name type="scientific">Falsiroseomonas selenitidurans</name>
    <dbReference type="NCBI Taxonomy" id="2716335"/>
    <lineage>
        <taxon>Bacteria</taxon>
        <taxon>Pseudomonadati</taxon>
        <taxon>Pseudomonadota</taxon>
        <taxon>Alphaproteobacteria</taxon>
        <taxon>Acetobacterales</taxon>
        <taxon>Roseomonadaceae</taxon>
        <taxon>Falsiroseomonas</taxon>
    </lineage>
</organism>
<name>A0ABX1E460_9PROT</name>
<dbReference type="PANTHER" id="PTHR43245:SF53">
    <property type="entry name" value="EPIMERASE-RELATED"/>
    <property type="match status" value="1"/>
</dbReference>
<dbReference type="Gene3D" id="3.90.25.10">
    <property type="entry name" value="UDP-galactose 4-epimerase, domain 1"/>
    <property type="match status" value="1"/>
</dbReference>
<accession>A0ABX1E460</accession>
<dbReference type="EMBL" id="JAAVNE010000007">
    <property type="protein sequence ID" value="NKC30552.1"/>
    <property type="molecule type" value="Genomic_DNA"/>
</dbReference>
<evidence type="ECO:0000313" key="3">
    <source>
        <dbReference type="EMBL" id="NKC30552.1"/>
    </source>
</evidence>
<feature type="compositionally biased region" description="Basic and acidic residues" evidence="1">
    <location>
        <begin position="344"/>
        <end position="363"/>
    </location>
</feature>
<evidence type="ECO:0000256" key="1">
    <source>
        <dbReference type="SAM" id="MobiDB-lite"/>
    </source>
</evidence>
<dbReference type="Pfam" id="PF01370">
    <property type="entry name" value="Epimerase"/>
    <property type="match status" value="1"/>
</dbReference>
<dbReference type="Gene3D" id="3.40.50.720">
    <property type="entry name" value="NAD(P)-binding Rossmann-like Domain"/>
    <property type="match status" value="1"/>
</dbReference>
<proteinExistence type="predicted"/>
<feature type="domain" description="NAD-dependent epimerase/dehydratase" evidence="2">
    <location>
        <begin position="5"/>
        <end position="239"/>
    </location>
</feature>
<dbReference type="Proteomes" id="UP000787635">
    <property type="component" value="Unassembled WGS sequence"/>
</dbReference>